<feature type="compositionally biased region" description="Low complexity" evidence="2">
    <location>
        <begin position="111"/>
        <end position="163"/>
    </location>
</feature>
<reference evidence="6" key="1">
    <citation type="journal article" date="2023" name="Mol. Phylogenet. Evol.">
        <title>Genome-scale phylogeny and comparative genomics of the fungal order Sordariales.</title>
        <authorList>
            <person name="Hensen N."/>
            <person name="Bonometti L."/>
            <person name="Westerberg I."/>
            <person name="Brannstrom I.O."/>
            <person name="Guillou S."/>
            <person name="Cros-Aarteil S."/>
            <person name="Calhoun S."/>
            <person name="Haridas S."/>
            <person name="Kuo A."/>
            <person name="Mondo S."/>
            <person name="Pangilinan J."/>
            <person name="Riley R."/>
            <person name="LaButti K."/>
            <person name="Andreopoulos B."/>
            <person name="Lipzen A."/>
            <person name="Chen C."/>
            <person name="Yan M."/>
            <person name="Daum C."/>
            <person name="Ng V."/>
            <person name="Clum A."/>
            <person name="Steindorff A."/>
            <person name="Ohm R.A."/>
            <person name="Martin F."/>
            <person name="Silar P."/>
            <person name="Natvig D.O."/>
            <person name="Lalanne C."/>
            <person name="Gautier V."/>
            <person name="Ament-Velasquez S.L."/>
            <person name="Kruys A."/>
            <person name="Hutchinson M.I."/>
            <person name="Powell A.J."/>
            <person name="Barry K."/>
            <person name="Miller A.N."/>
            <person name="Grigoriev I.V."/>
            <person name="Debuchy R."/>
            <person name="Gladieux P."/>
            <person name="Hiltunen Thoren M."/>
            <person name="Johannesson H."/>
        </authorList>
    </citation>
    <scope>NUCLEOTIDE SEQUENCE</scope>
    <source>
        <strain evidence="6">CBS 315.58</strain>
    </source>
</reference>
<dbReference type="PANTHER" id="PTHR40633">
    <property type="entry name" value="MATRIX PROTEIN, PUTATIVE (AFU_ORTHOLOGUE AFUA_8G05410)-RELATED"/>
    <property type="match status" value="1"/>
</dbReference>
<dbReference type="InterPro" id="IPR052982">
    <property type="entry name" value="SRP1/TIP1-like"/>
</dbReference>
<evidence type="ECO:0000259" key="5">
    <source>
        <dbReference type="Pfam" id="PF10342"/>
    </source>
</evidence>
<keyword evidence="3" id="KW-1133">Transmembrane helix</keyword>
<dbReference type="Proteomes" id="UP001303160">
    <property type="component" value="Unassembled WGS sequence"/>
</dbReference>
<evidence type="ECO:0000256" key="2">
    <source>
        <dbReference type="SAM" id="MobiDB-lite"/>
    </source>
</evidence>
<evidence type="ECO:0000313" key="7">
    <source>
        <dbReference type="Proteomes" id="UP001303160"/>
    </source>
</evidence>
<comment type="caution">
    <text evidence="6">The sequence shown here is derived from an EMBL/GenBank/DDBJ whole genome shotgun (WGS) entry which is preliminary data.</text>
</comment>
<evidence type="ECO:0000256" key="1">
    <source>
        <dbReference type="ARBA" id="ARBA00022729"/>
    </source>
</evidence>
<keyword evidence="3" id="KW-0472">Membrane</keyword>
<dbReference type="InterPro" id="IPR018466">
    <property type="entry name" value="Kre9/Knh1-like_N"/>
</dbReference>
<organism evidence="6 7">
    <name type="scientific">Triangularia verruculosa</name>
    <dbReference type="NCBI Taxonomy" id="2587418"/>
    <lineage>
        <taxon>Eukaryota</taxon>
        <taxon>Fungi</taxon>
        <taxon>Dikarya</taxon>
        <taxon>Ascomycota</taxon>
        <taxon>Pezizomycotina</taxon>
        <taxon>Sordariomycetes</taxon>
        <taxon>Sordariomycetidae</taxon>
        <taxon>Sordariales</taxon>
        <taxon>Podosporaceae</taxon>
        <taxon>Triangularia</taxon>
    </lineage>
</organism>
<feature type="signal peptide" evidence="4">
    <location>
        <begin position="1"/>
        <end position="17"/>
    </location>
</feature>
<keyword evidence="7" id="KW-1185">Reference proteome</keyword>
<dbReference type="PANTHER" id="PTHR40633:SF1">
    <property type="entry name" value="GPI ANCHORED SERINE-THREONINE RICH PROTEIN (AFU_ORTHOLOGUE AFUA_1G03630)"/>
    <property type="match status" value="1"/>
</dbReference>
<feature type="region of interest" description="Disordered" evidence="2">
    <location>
        <begin position="96"/>
        <end position="186"/>
    </location>
</feature>
<reference evidence="6" key="2">
    <citation type="submission" date="2023-05" db="EMBL/GenBank/DDBJ databases">
        <authorList>
            <consortium name="Lawrence Berkeley National Laboratory"/>
            <person name="Steindorff A."/>
            <person name="Hensen N."/>
            <person name="Bonometti L."/>
            <person name="Westerberg I."/>
            <person name="Brannstrom I.O."/>
            <person name="Guillou S."/>
            <person name="Cros-Aarteil S."/>
            <person name="Calhoun S."/>
            <person name="Haridas S."/>
            <person name="Kuo A."/>
            <person name="Mondo S."/>
            <person name="Pangilinan J."/>
            <person name="Riley R."/>
            <person name="Labutti K."/>
            <person name="Andreopoulos B."/>
            <person name="Lipzen A."/>
            <person name="Chen C."/>
            <person name="Yanf M."/>
            <person name="Daum C."/>
            <person name="Ng V."/>
            <person name="Clum A."/>
            <person name="Ohm R."/>
            <person name="Martin F."/>
            <person name="Silar P."/>
            <person name="Natvig D."/>
            <person name="Lalanne C."/>
            <person name="Gautier V."/>
            <person name="Ament-Velasquez S.L."/>
            <person name="Kruys A."/>
            <person name="Hutchinson M.I."/>
            <person name="Powell A.J."/>
            <person name="Barry K."/>
            <person name="Miller A.N."/>
            <person name="Grigoriev I.V."/>
            <person name="Debuchy R."/>
            <person name="Gladieux P."/>
            <person name="Thoren M.H."/>
            <person name="Johannesson H."/>
        </authorList>
    </citation>
    <scope>NUCLEOTIDE SEQUENCE</scope>
    <source>
        <strain evidence="6">CBS 315.58</strain>
    </source>
</reference>
<keyword evidence="3" id="KW-0812">Transmembrane</keyword>
<protein>
    <submittedName>
        <fullName evidence="6">Extracellular matrix protein</fullName>
    </submittedName>
</protein>
<dbReference type="Pfam" id="PF10342">
    <property type="entry name" value="Kre9_KNH"/>
    <property type="match status" value="1"/>
</dbReference>
<evidence type="ECO:0000256" key="4">
    <source>
        <dbReference type="SAM" id="SignalP"/>
    </source>
</evidence>
<name>A0AAN7AYB9_9PEZI</name>
<gene>
    <name evidence="6" type="ORF">QBC40DRAFT_48598</name>
</gene>
<dbReference type="EMBL" id="MU863903">
    <property type="protein sequence ID" value="KAK4201775.1"/>
    <property type="molecule type" value="Genomic_DNA"/>
</dbReference>
<evidence type="ECO:0000256" key="3">
    <source>
        <dbReference type="SAM" id="Phobius"/>
    </source>
</evidence>
<feature type="domain" description="Yeast cell wall synthesis Kre9/Knh1-like N-terminal" evidence="5">
    <location>
        <begin position="23"/>
        <end position="108"/>
    </location>
</feature>
<keyword evidence="1 4" id="KW-0732">Signal</keyword>
<proteinExistence type="predicted"/>
<feature type="transmembrane region" description="Helical" evidence="3">
    <location>
        <begin position="188"/>
        <end position="205"/>
    </location>
</feature>
<accession>A0AAN7AYB9</accession>
<feature type="compositionally biased region" description="Polar residues" evidence="2">
    <location>
        <begin position="164"/>
        <end position="186"/>
    </location>
</feature>
<dbReference type="AlphaFoldDB" id="A0AAN7AYB9"/>
<feature type="chain" id="PRO_5042994788" evidence="4">
    <location>
        <begin position="18"/>
        <end position="206"/>
    </location>
</feature>
<sequence length="206" mass="21561">MKYSVATVFALATAVLAKPKFTNSNYDIVAGEPFTLKWDSAEGNVKIFLYKGKAGDENSFKPVETLATSSGATGTFTFTPTSTLNGDYAFVIEDESEDPRNFSPPFSLEGTAAPTTSASVSITSTSSTASSTETETESSTETGTETSTETSTSASSTLQTSTTVAPSTTRRTQTEETAPPNTNNGQRFASSLALVLGTVAALVFFN</sequence>
<evidence type="ECO:0000313" key="6">
    <source>
        <dbReference type="EMBL" id="KAK4201775.1"/>
    </source>
</evidence>